<feature type="domain" description="UvrD-like helicase C-terminal" evidence="17">
    <location>
        <begin position="468"/>
        <end position="769"/>
    </location>
</feature>
<dbReference type="EMBL" id="JBEPTQ010000002">
    <property type="protein sequence ID" value="MET4717143.1"/>
    <property type="molecule type" value="Genomic_DNA"/>
</dbReference>
<keyword evidence="9" id="KW-0234">DNA repair</keyword>
<dbReference type="PROSITE" id="PS51217">
    <property type="entry name" value="UVRD_HELICASE_CTER"/>
    <property type="match status" value="1"/>
</dbReference>
<comment type="catalytic activity">
    <reaction evidence="11">
        <text>Couples ATP hydrolysis with the unwinding of duplex DNA by translocating in the 3'-5' direction.</text>
        <dbReference type="EC" id="5.6.2.4"/>
    </reaction>
</comment>
<keyword evidence="19" id="KW-1185">Reference proteome</keyword>
<evidence type="ECO:0000256" key="4">
    <source>
        <dbReference type="ARBA" id="ARBA00022801"/>
    </source>
</evidence>
<sequence length="1106" mass="122524">MTQIADSRERFRALTEIDSTQIVEAAAGTGKTSLLAGRVVMLLACGVEPRSIAAITFTELAAGELCQRIAQYLESLIAGRVPEELRVCLPNGPSAAQRTALRVAAAKFDELVCSTIHGFCHDLLATYSIEAGIDPGAEILDGDQADFAFDAIFDQWWRNRLDGPCQNDDPIASVARRDPRGAEALLRNFANFRRRYRAARPLRPDLDGNADIDFSESVREFRRWCDHIGAPREADPEVAALEALASHFERRFDPLPGFEELWGLAHPAPLPIMRKDSFDLRDYRRRSMWRKAMGREAGDRLADQAEEHYARCRAAYGALMGRIATALICTFSAELDGVLADYEAFKKRAAVLDFDDLLFTCRDVLRANPRVRKAAGEQFARILVDEFQDTDPLQAEILFLLCGSGEGTDPWYTRRLNPGQLFLVGDPKQGIYRFRGADLATYLTVRRAIEEQFSDSILQVTSNFRSRGQILQHVNRCFEERLSAQEAGYVALRSTRGEAQHGFPCVAKVSIQLPPETRVDSSRDEEASVVAEVCARLIGNVELKLNNGESRRLAPGDIALLAPVSTDLWRYERALEEAGLPFASQAGKNLFRRQEAQDFVALVRSLADPRDTLALGALLRGPLVGLTEHELLDITHSLPSQDREDHGPRLSLRTDPALVQNELAREVLTILQDLRRRVYRTTPALLLTEAIERLRARAIVTARSADQAVRSLANIDGLVERARSYGVRGLAQFAADIDDEWSNGSGHPEGMVEADGHSIEIVTVHSSKGLEWPVVIPINRASMPRRAETFVYRRRDESLHWALGQVVPPTLEDALRAENAEKQNENLRLLYVACTRAMEMLIVPDFSWSNDASWAKLLDLKLGEVPELNLGRLPRAKVVPSSSTENQQTAEVFAAEQTRLEQASPTIRWIRPSDGDPDVIPTHISSPSSEDERLQPSSSIEGGRMRGVLLHKLMEELVTGELDETRDAIALRARSLVEQLVAQPSLGNPLDADELADTALRTIQLPEIGPFRATLNVEVPIYGTAPASAERLIGGRADAVGHTDDGGRIVFDWKSDVAPKDADRTAYRRQLGQYLHVLGAQRGAIVYMTSGHVDWISASQPQAGGG</sequence>
<dbReference type="Gene3D" id="3.90.320.10">
    <property type="match status" value="1"/>
</dbReference>
<evidence type="ECO:0000256" key="14">
    <source>
        <dbReference type="PROSITE-ProRule" id="PRU00560"/>
    </source>
</evidence>
<dbReference type="InterPro" id="IPR014016">
    <property type="entry name" value="UvrD-like_ATP-bd"/>
</dbReference>
<evidence type="ECO:0000259" key="17">
    <source>
        <dbReference type="PROSITE" id="PS51217"/>
    </source>
</evidence>
<dbReference type="Proteomes" id="UP001549291">
    <property type="component" value="Unassembled WGS sequence"/>
</dbReference>
<organism evidence="18 19">
    <name type="scientific">Bradyrhizobium japonicum</name>
    <dbReference type="NCBI Taxonomy" id="375"/>
    <lineage>
        <taxon>Bacteria</taxon>
        <taxon>Pseudomonadati</taxon>
        <taxon>Pseudomonadota</taxon>
        <taxon>Alphaproteobacteria</taxon>
        <taxon>Hyphomicrobiales</taxon>
        <taxon>Nitrobacteraceae</taxon>
        <taxon>Bradyrhizobium</taxon>
    </lineage>
</organism>
<evidence type="ECO:0000256" key="8">
    <source>
        <dbReference type="ARBA" id="ARBA00023125"/>
    </source>
</evidence>
<comment type="caution">
    <text evidence="18">The sequence shown here is derived from an EMBL/GenBank/DDBJ whole genome shotgun (WGS) entry which is preliminary data.</text>
</comment>
<evidence type="ECO:0000259" key="16">
    <source>
        <dbReference type="PROSITE" id="PS51198"/>
    </source>
</evidence>
<dbReference type="Pfam" id="PF00580">
    <property type="entry name" value="UvrD-helicase"/>
    <property type="match status" value="2"/>
</dbReference>
<evidence type="ECO:0000256" key="6">
    <source>
        <dbReference type="ARBA" id="ARBA00022839"/>
    </source>
</evidence>
<evidence type="ECO:0000256" key="3">
    <source>
        <dbReference type="ARBA" id="ARBA00022763"/>
    </source>
</evidence>
<dbReference type="SUPFAM" id="SSF52540">
    <property type="entry name" value="P-loop containing nucleoside triphosphate hydrolases"/>
    <property type="match status" value="1"/>
</dbReference>
<evidence type="ECO:0000313" key="18">
    <source>
        <dbReference type="EMBL" id="MET4717143.1"/>
    </source>
</evidence>
<gene>
    <name evidence="18" type="ORF">ABIF63_001249</name>
</gene>
<comment type="catalytic activity">
    <reaction evidence="13">
        <text>ATP + H2O = ADP + phosphate + H(+)</text>
        <dbReference type="Rhea" id="RHEA:13065"/>
        <dbReference type="ChEBI" id="CHEBI:15377"/>
        <dbReference type="ChEBI" id="CHEBI:15378"/>
        <dbReference type="ChEBI" id="CHEBI:30616"/>
        <dbReference type="ChEBI" id="CHEBI:43474"/>
        <dbReference type="ChEBI" id="CHEBI:456216"/>
        <dbReference type="EC" id="5.6.2.4"/>
    </reaction>
</comment>
<reference evidence="18 19" key="1">
    <citation type="submission" date="2024-06" db="EMBL/GenBank/DDBJ databases">
        <title>Genomic Encyclopedia of Type Strains, Phase V (KMG-V): Genome sequencing to study the core and pangenomes of soil and plant-associated prokaryotes.</title>
        <authorList>
            <person name="Whitman W."/>
        </authorList>
    </citation>
    <scope>NUCLEOTIDE SEQUENCE [LARGE SCALE GENOMIC DNA]</scope>
    <source>
        <strain evidence="18 19">USDA 160</strain>
    </source>
</reference>
<dbReference type="PANTHER" id="PTHR11070">
    <property type="entry name" value="UVRD / RECB / PCRA DNA HELICASE FAMILY MEMBER"/>
    <property type="match status" value="1"/>
</dbReference>
<name>A0ABV2RJN3_BRAJP</name>
<keyword evidence="6 18" id="KW-0269">Exonuclease</keyword>
<dbReference type="Gene3D" id="3.40.50.300">
    <property type="entry name" value="P-loop containing nucleotide triphosphate hydrolases"/>
    <property type="match status" value="4"/>
</dbReference>
<protein>
    <recommendedName>
        <fullName evidence="12">DNA 3'-5' helicase</fullName>
        <ecNumber evidence="12">5.6.2.4</ecNumber>
    </recommendedName>
</protein>
<evidence type="ECO:0000313" key="19">
    <source>
        <dbReference type="Proteomes" id="UP001549291"/>
    </source>
</evidence>
<dbReference type="InterPro" id="IPR011604">
    <property type="entry name" value="PDDEXK-like_dom_sf"/>
</dbReference>
<dbReference type="PROSITE" id="PS51198">
    <property type="entry name" value="UVRD_HELICASE_ATP_BIND"/>
    <property type="match status" value="1"/>
</dbReference>
<feature type="domain" description="UvrD-like helicase ATP-binding" evidence="16">
    <location>
        <begin position="4"/>
        <end position="467"/>
    </location>
</feature>
<dbReference type="InterPro" id="IPR000212">
    <property type="entry name" value="DNA_helicase_UvrD/REP"/>
</dbReference>
<dbReference type="EC" id="5.6.2.4" evidence="12"/>
<feature type="binding site" evidence="14">
    <location>
        <begin position="25"/>
        <end position="32"/>
    </location>
    <ligand>
        <name>ATP</name>
        <dbReference type="ChEBI" id="CHEBI:30616"/>
    </ligand>
</feature>
<dbReference type="Gene3D" id="1.10.486.10">
    <property type="entry name" value="PCRA, domain 4"/>
    <property type="match status" value="1"/>
</dbReference>
<keyword evidence="8" id="KW-0238">DNA-binding</keyword>
<evidence type="ECO:0000256" key="7">
    <source>
        <dbReference type="ARBA" id="ARBA00022840"/>
    </source>
</evidence>
<evidence type="ECO:0000256" key="10">
    <source>
        <dbReference type="ARBA" id="ARBA00023235"/>
    </source>
</evidence>
<keyword evidence="1" id="KW-0540">Nuclease</keyword>
<feature type="region of interest" description="Disordered" evidence="15">
    <location>
        <begin position="908"/>
        <end position="941"/>
    </location>
</feature>
<evidence type="ECO:0000256" key="1">
    <source>
        <dbReference type="ARBA" id="ARBA00022722"/>
    </source>
</evidence>
<keyword evidence="2 14" id="KW-0547">Nucleotide-binding</keyword>
<dbReference type="Pfam" id="PF13361">
    <property type="entry name" value="UvrD_C"/>
    <property type="match status" value="2"/>
</dbReference>
<keyword evidence="10" id="KW-0413">Isomerase</keyword>
<keyword evidence="4 14" id="KW-0378">Hydrolase</keyword>
<evidence type="ECO:0000256" key="11">
    <source>
        <dbReference type="ARBA" id="ARBA00034617"/>
    </source>
</evidence>
<dbReference type="PANTHER" id="PTHR11070:SF23">
    <property type="entry name" value="RECBCD ENZYME SUBUNIT RECB"/>
    <property type="match status" value="1"/>
</dbReference>
<dbReference type="Pfam" id="PF12705">
    <property type="entry name" value="PDDEXK_1"/>
    <property type="match status" value="1"/>
</dbReference>
<proteinExistence type="predicted"/>
<dbReference type="InterPro" id="IPR014017">
    <property type="entry name" value="DNA_helicase_UvrD-like_C"/>
</dbReference>
<evidence type="ECO:0000256" key="15">
    <source>
        <dbReference type="SAM" id="MobiDB-lite"/>
    </source>
</evidence>
<keyword evidence="5 14" id="KW-0347">Helicase</keyword>
<evidence type="ECO:0000256" key="9">
    <source>
        <dbReference type="ARBA" id="ARBA00023204"/>
    </source>
</evidence>
<dbReference type="InterPro" id="IPR027417">
    <property type="entry name" value="P-loop_NTPase"/>
</dbReference>
<evidence type="ECO:0000256" key="12">
    <source>
        <dbReference type="ARBA" id="ARBA00034808"/>
    </source>
</evidence>
<keyword evidence="7 14" id="KW-0067">ATP-binding</keyword>
<evidence type="ECO:0000256" key="2">
    <source>
        <dbReference type="ARBA" id="ARBA00022741"/>
    </source>
</evidence>
<dbReference type="GO" id="GO:0004527">
    <property type="term" value="F:exonuclease activity"/>
    <property type="evidence" value="ECO:0007669"/>
    <property type="project" value="UniProtKB-KW"/>
</dbReference>
<accession>A0ABV2RJN3</accession>
<evidence type="ECO:0000256" key="13">
    <source>
        <dbReference type="ARBA" id="ARBA00048988"/>
    </source>
</evidence>
<dbReference type="RefSeq" id="WP_354268592.1">
    <property type="nucleotide sequence ID" value="NZ_JBEPTQ010000002.1"/>
</dbReference>
<evidence type="ECO:0000256" key="5">
    <source>
        <dbReference type="ARBA" id="ARBA00022806"/>
    </source>
</evidence>
<dbReference type="InterPro" id="IPR038726">
    <property type="entry name" value="PDDEXK_AddAB-type"/>
</dbReference>
<keyword evidence="3" id="KW-0227">DNA damage</keyword>